<keyword evidence="2" id="KW-1185">Reference proteome</keyword>
<accession>A0AAV8WTQ6</accession>
<evidence type="ECO:0008006" key="3">
    <source>
        <dbReference type="Google" id="ProtNLM"/>
    </source>
</evidence>
<dbReference type="Proteomes" id="UP001162156">
    <property type="component" value="Unassembled WGS sequence"/>
</dbReference>
<dbReference type="EMBL" id="JANEYF010004830">
    <property type="protein sequence ID" value="KAJ8929965.1"/>
    <property type="molecule type" value="Genomic_DNA"/>
</dbReference>
<proteinExistence type="predicted"/>
<protein>
    <recommendedName>
        <fullName evidence="3">HTH psq-type domain-containing protein</fullName>
    </recommendedName>
</protein>
<evidence type="ECO:0000313" key="1">
    <source>
        <dbReference type="EMBL" id="KAJ8929965.1"/>
    </source>
</evidence>
<gene>
    <name evidence="1" type="ORF">NQ314_017288</name>
</gene>
<dbReference type="AlphaFoldDB" id="A0AAV8WTQ6"/>
<reference evidence="1" key="1">
    <citation type="journal article" date="2023" name="Insect Mol. Biol.">
        <title>Genome sequencing provides insights into the evolution of gene families encoding plant cell wall-degrading enzymes in longhorned beetles.</title>
        <authorList>
            <person name="Shin N.R."/>
            <person name="Okamura Y."/>
            <person name="Kirsch R."/>
            <person name="Pauchet Y."/>
        </authorList>
    </citation>
    <scope>NUCLEOTIDE SEQUENCE</scope>
    <source>
        <strain evidence="1">RBIC_L_NR</strain>
    </source>
</reference>
<name>A0AAV8WTQ6_9CUCU</name>
<organism evidence="1 2">
    <name type="scientific">Rhamnusium bicolor</name>
    <dbReference type="NCBI Taxonomy" id="1586634"/>
    <lineage>
        <taxon>Eukaryota</taxon>
        <taxon>Metazoa</taxon>
        <taxon>Ecdysozoa</taxon>
        <taxon>Arthropoda</taxon>
        <taxon>Hexapoda</taxon>
        <taxon>Insecta</taxon>
        <taxon>Pterygota</taxon>
        <taxon>Neoptera</taxon>
        <taxon>Endopterygota</taxon>
        <taxon>Coleoptera</taxon>
        <taxon>Polyphaga</taxon>
        <taxon>Cucujiformia</taxon>
        <taxon>Chrysomeloidea</taxon>
        <taxon>Cerambycidae</taxon>
        <taxon>Lepturinae</taxon>
        <taxon>Rhagiini</taxon>
        <taxon>Rhamnusium</taxon>
    </lineage>
</organism>
<comment type="caution">
    <text evidence="1">The sequence shown here is derived from an EMBL/GenBank/DDBJ whole genome shotgun (WGS) entry which is preliminary data.</text>
</comment>
<sequence length="219" mass="25475">MNYTEENLAKKSKKSLRQAAEYYRVPKSALHDKMKGTISKKHGGQRVISVEEERILAEGIVKFCEWRFPLTRQDMRFLVKGYLDRKGEKIKQFKNNYPEIDWFYKFLCRNDILTGRFAQNIKRSRANITKKIIQTYSENLGQTIENIPSSNIIKCDESNLTDDPGKIKVLCRRGSKRVERIIDSSKSSTSIMMAISGSGDDWFDKILLSYCEKLPEKRS</sequence>
<evidence type="ECO:0000313" key="2">
    <source>
        <dbReference type="Proteomes" id="UP001162156"/>
    </source>
</evidence>